<evidence type="ECO:0008006" key="3">
    <source>
        <dbReference type="Google" id="ProtNLM"/>
    </source>
</evidence>
<evidence type="ECO:0000313" key="2">
    <source>
        <dbReference type="Proteomes" id="UP001501508"/>
    </source>
</evidence>
<comment type="caution">
    <text evidence="1">The sequence shown here is derived from an EMBL/GenBank/DDBJ whole genome shotgun (WGS) entry which is preliminary data.</text>
</comment>
<reference evidence="2" key="1">
    <citation type="journal article" date="2019" name="Int. J. Syst. Evol. Microbiol.">
        <title>The Global Catalogue of Microorganisms (GCM) 10K type strain sequencing project: providing services to taxonomists for standard genome sequencing and annotation.</title>
        <authorList>
            <consortium name="The Broad Institute Genomics Platform"/>
            <consortium name="The Broad Institute Genome Sequencing Center for Infectious Disease"/>
            <person name="Wu L."/>
            <person name="Ma J."/>
        </authorList>
    </citation>
    <scope>NUCLEOTIDE SEQUENCE [LARGE SCALE GENOMIC DNA]</scope>
    <source>
        <strain evidence="2">JCM 31920</strain>
    </source>
</reference>
<evidence type="ECO:0000313" key="1">
    <source>
        <dbReference type="EMBL" id="GAA4435310.1"/>
    </source>
</evidence>
<name>A0ABP8LST7_9BACT</name>
<protein>
    <recommendedName>
        <fullName evidence="3">Ig-like domain-containing protein</fullName>
    </recommendedName>
</protein>
<gene>
    <name evidence="1" type="ORF">GCM10023091_11520</name>
</gene>
<accession>A0ABP8LST7</accession>
<keyword evidence="2" id="KW-1185">Reference proteome</keyword>
<sequence>MLSIWRAGTQGTRFKIQDLSNNIQIAQSSLGGNPSNWFITIDGQVTNPSASKYYDKVEIHMDGPNISNVGWGPEDVANSDGGPFGLYGRDGGITAPTGNYQLRAKVYNGTSVLVNLTVNFSIVSCNPPSPPSLSASPVSISQGNSSTLTATGCNGGTITWSHGLGTGSSKSVNPSATTTYTATCSTGGCTSSAASVTVTVDPPSNPISITFSAWRAGASGVRSKIMDLTENASIPLSSFNGSQANWFIAINNGQVTNPSGTNYYDRVEFRLDRPGATNEGWNENVANSDGGPFGLHGRDFDANPAGGSHQLRGFIGVEVLWLPRLRSISA</sequence>
<dbReference type="Proteomes" id="UP001501508">
    <property type="component" value="Unassembled WGS sequence"/>
</dbReference>
<organism evidence="1 2">
    <name type="scientific">Ravibacter arvi</name>
    <dbReference type="NCBI Taxonomy" id="2051041"/>
    <lineage>
        <taxon>Bacteria</taxon>
        <taxon>Pseudomonadati</taxon>
        <taxon>Bacteroidota</taxon>
        <taxon>Cytophagia</taxon>
        <taxon>Cytophagales</taxon>
        <taxon>Spirosomataceae</taxon>
        <taxon>Ravibacter</taxon>
    </lineage>
</organism>
<dbReference type="EMBL" id="BAABEY010000012">
    <property type="protein sequence ID" value="GAA4435310.1"/>
    <property type="molecule type" value="Genomic_DNA"/>
</dbReference>
<proteinExistence type="predicted"/>
<dbReference type="RefSeq" id="WP_345027180.1">
    <property type="nucleotide sequence ID" value="NZ_BAABEY010000012.1"/>
</dbReference>